<dbReference type="GO" id="GO:0016491">
    <property type="term" value="F:oxidoreductase activity"/>
    <property type="evidence" value="ECO:0007669"/>
    <property type="project" value="UniProtKB-KW"/>
</dbReference>
<reference evidence="4" key="1">
    <citation type="submission" date="2015-10" db="EMBL/GenBank/DDBJ databases">
        <authorList>
            <person name="Regsiter A."/>
            <person name="william w."/>
        </authorList>
    </citation>
    <scope>NUCLEOTIDE SEQUENCE</scope>
    <source>
        <strain evidence="4">Montdore</strain>
    </source>
</reference>
<dbReference type="Proteomes" id="UP001412239">
    <property type="component" value="Unassembled WGS sequence"/>
</dbReference>
<dbReference type="EMBL" id="LN891032">
    <property type="protein sequence ID" value="CUS11045.1"/>
    <property type="molecule type" value="Genomic_DNA"/>
</dbReference>
<protein>
    <recommendedName>
        <fullName evidence="3">D-isomer specific 2-hydroxyacid dehydrogenase NAD-binding domain-containing protein</fullName>
    </recommendedName>
</protein>
<evidence type="ECO:0000313" key="4">
    <source>
        <dbReference type="EMBL" id="CUS11045.1"/>
    </source>
</evidence>
<dbReference type="GO" id="GO:0051287">
    <property type="term" value="F:NAD binding"/>
    <property type="evidence" value="ECO:0007669"/>
    <property type="project" value="InterPro"/>
</dbReference>
<feature type="domain" description="D-isomer specific 2-hydroxyacid dehydrogenase NAD-binding" evidence="3">
    <location>
        <begin position="115"/>
        <end position="151"/>
    </location>
</feature>
<dbReference type="SUPFAM" id="SSF51735">
    <property type="entry name" value="NAD(P)-binding Rossmann-fold domains"/>
    <property type="match status" value="1"/>
</dbReference>
<accession>A0A292PWG0</accession>
<keyword evidence="1" id="KW-0560">Oxidoreductase</keyword>
<proteinExistence type="predicted"/>
<evidence type="ECO:0000313" key="5">
    <source>
        <dbReference type="Proteomes" id="UP001412239"/>
    </source>
</evidence>
<keyword evidence="5" id="KW-1185">Reference proteome</keyword>
<keyword evidence="2" id="KW-0520">NAD</keyword>
<name>A0A292PWG0_9PEZI</name>
<feature type="domain" description="D-isomer specific 2-hydroxyacid dehydrogenase NAD-binding" evidence="3">
    <location>
        <begin position="177"/>
        <end position="264"/>
    </location>
</feature>
<evidence type="ECO:0000259" key="3">
    <source>
        <dbReference type="Pfam" id="PF02826"/>
    </source>
</evidence>
<dbReference type="Pfam" id="PF02826">
    <property type="entry name" value="2-Hacid_dh_C"/>
    <property type="match status" value="2"/>
</dbReference>
<sequence>MREILQSSTGGANAGFAENILITLPQREPPEGYNRLVKRFPNYTFNFYALKEWDGLWTLILLKELLRHAAVLLVDWTLPNIEQVPNLKIVQLSCAGFDRVVKQPLYTDTKITFCTTLGILGYGSIGRQVARVANGLGMKIHAYTASPRPTPASKVDRGYILPGTGDQNGKLPDAWFSGIDKSSLHTFLSGVDVLVSSLLLTDSTRHMLSAAEFEILGKRNAYVVNALKVGLLAGASLDVTEPEPLPADSELWDMRNVVITPHIGSTGRGYARRVVDLLEASLGRLSTGESMFNIVQRGRGY</sequence>
<dbReference type="PANTHER" id="PTHR43333:SF1">
    <property type="entry name" value="D-ISOMER SPECIFIC 2-HYDROXYACID DEHYDROGENASE NAD-BINDING DOMAIN-CONTAINING PROTEIN"/>
    <property type="match status" value="1"/>
</dbReference>
<dbReference type="PROSITE" id="PS00065">
    <property type="entry name" value="D_2_HYDROXYACID_DH_1"/>
    <property type="match status" value="1"/>
</dbReference>
<dbReference type="PANTHER" id="PTHR43333">
    <property type="entry name" value="2-HACID_DH_C DOMAIN-CONTAINING PROTEIN"/>
    <property type="match status" value="1"/>
</dbReference>
<dbReference type="InterPro" id="IPR029752">
    <property type="entry name" value="D-isomer_DH_CS1"/>
</dbReference>
<evidence type="ECO:0000256" key="2">
    <source>
        <dbReference type="ARBA" id="ARBA00023027"/>
    </source>
</evidence>
<evidence type="ECO:0000256" key="1">
    <source>
        <dbReference type="ARBA" id="ARBA00023002"/>
    </source>
</evidence>
<dbReference type="InterPro" id="IPR006140">
    <property type="entry name" value="D-isomer_DH_NAD-bd"/>
</dbReference>
<dbReference type="InterPro" id="IPR036291">
    <property type="entry name" value="NAD(P)-bd_dom_sf"/>
</dbReference>
<gene>
    <name evidence="4" type="ORF">GSTUAT00004844001</name>
</gene>
<dbReference type="Gene3D" id="3.40.50.720">
    <property type="entry name" value="NAD(P)-binding Rossmann-like Domain"/>
    <property type="match status" value="2"/>
</dbReference>
<organism evidence="4 5">
    <name type="scientific">Tuber aestivum</name>
    <name type="common">summer truffle</name>
    <dbReference type="NCBI Taxonomy" id="59557"/>
    <lineage>
        <taxon>Eukaryota</taxon>
        <taxon>Fungi</taxon>
        <taxon>Dikarya</taxon>
        <taxon>Ascomycota</taxon>
        <taxon>Pezizomycotina</taxon>
        <taxon>Pezizomycetes</taxon>
        <taxon>Pezizales</taxon>
        <taxon>Tuberaceae</taxon>
        <taxon>Tuber</taxon>
    </lineage>
</organism>
<dbReference type="AlphaFoldDB" id="A0A292PWG0"/>